<gene>
    <name evidence="4" type="ORF">G4P54_09335</name>
</gene>
<dbReference type="KEGG" id="bteq:G4P54_09335"/>
<dbReference type="GO" id="GO:0004519">
    <property type="term" value="F:endonuclease activity"/>
    <property type="evidence" value="ECO:0007669"/>
    <property type="project" value="InterPro"/>
</dbReference>
<evidence type="ECO:0000313" key="5">
    <source>
        <dbReference type="Proteomes" id="UP000501914"/>
    </source>
</evidence>
<dbReference type="EMBL" id="CP048852">
    <property type="protein sequence ID" value="QIW79994.1"/>
    <property type="molecule type" value="Genomic_DNA"/>
</dbReference>
<evidence type="ECO:0000256" key="1">
    <source>
        <dbReference type="ARBA" id="ARBA00010045"/>
    </source>
</evidence>
<dbReference type="AlphaFoldDB" id="A0A6H0WIN1"/>
<evidence type="ECO:0000256" key="2">
    <source>
        <dbReference type="SAM" id="MobiDB-lite"/>
    </source>
</evidence>
<dbReference type="PROSITE" id="PS50164">
    <property type="entry name" value="GIY_YIG"/>
    <property type="match status" value="1"/>
</dbReference>
<dbReference type="Proteomes" id="UP000501914">
    <property type="component" value="Chromosome"/>
</dbReference>
<dbReference type="RefSeq" id="WP_167872459.1">
    <property type="nucleotide sequence ID" value="NZ_CP048852.1"/>
</dbReference>
<accession>A0A6H0WIN1</accession>
<feature type="compositionally biased region" description="Basic residues" evidence="2">
    <location>
        <begin position="142"/>
        <end position="154"/>
    </location>
</feature>
<evidence type="ECO:0000259" key="3">
    <source>
        <dbReference type="PROSITE" id="PS50164"/>
    </source>
</evidence>
<dbReference type="SUPFAM" id="SSF82771">
    <property type="entry name" value="GIY-YIG endonuclease"/>
    <property type="match status" value="1"/>
</dbReference>
<reference evidence="4 5" key="1">
    <citation type="submission" date="2020-02" db="EMBL/GenBank/DDBJ databases">
        <title>Genome sequencing, annotation and comparative genomic analysis of Bacillus tequilensis EA-CB0015, an effective biological control agent against Pseudocercospora fijiensis in banana plants.</title>
        <authorList>
            <person name="Cuellar-Gaviria T.Z."/>
            <person name="Ju K.-S."/>
            <person name="Villegas-Escobar V."/>
        </authorList>
    </citation>
    <scope>NUCLEOTIDE SEQUENCE [LARGE SCALE GENOMIC DNA]</scope>
    <source>
        <strain evidence="4 5">EA-CB0015</strain>
    </source>
</reference>
<feature type="region of interest" description="Disordered" evidence="2">
    <location>
        <begin position="162"/>
        <end position="192"/>
    </location>
</feature>
<dbReference type="Gene3D" id="3.40.1440.10">
    <property type="entry name" value="GIY-YIG endonuclease"/>
    <property type="match status" value="1"/>
</dbReference>
<dbReference type="SMART" id="SM00496">
    <property type="entry name" value="IENR2"/>
    <property type="match status" value="4"/>
</dbReference>
<comment type="similarity">
    <text evidence="1">To endonucleases of group I introns of fungi and phage.</text>
</comment>
<keyword evidence="5" id="KW-1185">Reference proteome</keyword>
<dbReference type="SMART" id="SM00465">
    <property type="entry name" value="GIYc"/>
    <property type="match status" value="1"/>
</dbReference>
<organism evidence="4 5">
    <name type="scientific">Bacillus tequilensis</name>
    <dbReference type="NCBI Taxonomy" id="227866"/>
    <lineage>
        <taxon>Bacteria</taxon>
        <taxon>Bacillati</taxon>
        <taxon>Bacillota</taxon>
        <taxon>Bacilli</taxon>
        <taxon>Bacillales</taxon>
        <taxon>Bacillaceae</taxon>
        <taxon>Bacillus</taxon>
    </lineage>
</organism>
<dbReference type="InterPro" id="IPR006350">
    <property type="entry name" value="Intron_endoG1"/>
</dbReference>
<sequence length="300" mass="35090">MKFINEDEHKYMSGIYKIEQISTGLIYVGKTKMKFIKRYWHHTWKLKNNSHCNRHLQNTWNKYGENDFQFHVLQTVDPKSDMNELETHYINELGAYLNGFNMTTGGEGKSNCKMSDSTKKIIGEKNRIHNIGRKLSDETKAKMSKARIGRKLSPQHKEKLLQSRMNKRHSPESRLKMRQSHLGSKNKSSKINETKAHEIKVRLINGEKMSEVSKSMHVSYPIVKSILECKVWNHIHVTGWDDFILKYKSKKKSTLTPEEVFCIRELLKKRLSAPHVAKMCNIKPNVVYGIKQGRTYQNVK</sequence>
<feature type="domain" description="GIY-YIG" evidence="3">
    <location>
        <begin position="11"/>
        <end position="102"/>
    </location>
</feature>
<protein>
    <submittedName>
        <fullName evidence="4">GIY-YIG nuclease family protein</fullName>
    </submittedName>
</protein>
<dbReference type="Pfam" id="PF07460">
    <property type="entry name" value="NUMOD3"/>
    <property type="match status" value="1"/>
</dbReference>
<evidence type="ECO:0000313" key="4">
    <source>
        <dbReference type="EMBL" id="QIW79994.1"/>
    </source>
</evidence>
<dbReference type="InterPro" id="IPR003611">
    <property type="entry name" value="NUMOD3"/>
</dbReference>
<dbReference type="NCBIfam" id="TIGR01453">
    <property type="entry name" value="grpIintron_endo"/>
    <property type="match status" value="1"/>
</dbReference>
<dbReference type="GO" id="GO:0003677">
    <property type="term" value="F:DNA binding"/>
    <property type="evidence" value="ECO:0007669"/>
    <property type="project" value="InterPro"/>
</dbReference>
<dbReference type="SUPFAM" id="SSF64496">
    <property type="entry name" value="DNA-binding domain of intron-encoded endonucleases"/>
    <property type="match status" value="1"/>
</dbReference>
<proteinExistence type="predicted"/>
<dbReference type="Pfam" id="PF01541">
    <property type="entry name" value="GIY-YIG"/>
    <property type="match status" value="1"/>
</dbReference>
<dbReference type="InterPro" id="IPR000305">
    <property type="entry name" value="GIY-YIG_endonuc"/>
</dbReference>
<dbReference type="InterPro" id="IPR035901">
    <property type="entry name" value="GIY-YIG_endonuc_sf"/>
</dbReference>
<name>A0A6H0WIN1_9BACI</name>
<feature type="region of interest" description="Disordered" evidence="2">
    <location>
        <begin position="138"/>
        <end position="157"/>
    </location>
</feature>